<dbReference type="InterPro" id="IPR050592">
    <property type="entry name" value="GDSL_lipolytic_enzyme"/>
</dbReference>
<reference evidence="3 4" key="1">
    <citation type="submission" date="2021-02" db="EMBL/GenBank/DDBJ databases">
        <title>Plant Genome Project.</title>
        <authorList>
            <person name="Zhang R.-G."/>
        </authorList>
    </citation>
    <scope>NUCLEOTIDE SEQUENCE [LARGE SCALE GENOMIC DNA]</scope>
    <source>
        <tissue evidence="3">Leaves</tissue>
    </source>
</reference>
<proteinExistence type="inferred from homology"/>
<comment type="similarity">
    <text evidence="1">Belongs to the 'GDSL' lipolytic enzyme family.</text>
</comment>
<dbReference type="PANTHER" id="PTHR45642">
    <property type="entry name" value="GDSL ESTERASE/LIPASE EXL3"/>
    <property type="match status" value="1"/>
</dbReference>
<evidence type="ECO:0000256" key="1">
    <source>
        <dbReference type="ARBA" id="ARBA00008668"/>
    </source>
</evidence>
<feature type="signal peptide" evidence="2">
    <location>
        <begin position="1"/>
        <end position="26"/>
    </location>
</feature>
<comment type="caution">
    <text evidence="3">The sequence shown here is derived from an EMBL/GenBank/DDBJ whole genome shotgun (WGS) entry which is preliminary data.</text>
</comment>
<dbReference type="Gene3D" id="3.40.50.1110">
    <property type="entry name" value="SGNH hydrolase"/>
    <property type="match status" value="1"/>
</dbReference>
<evidence type="ECO:0000256" key="2">
    <source>
        <dbReference type="SAM" id="SignalP"/>
    </source>
</evidence>
<dbReference type="InterPro" id="IPR036514">
    <property type="entry name" value="SGNH_hydro_sf"/>
</dbReference>
<dbReference type="Proteomes" id="UP000827721">
    <property type="component" value="Unassembled WGS sequence"/>
</dbReference>
<keyword evidence="4" id="KW-1185">Reference proteome</keyword>
<keyword evidence="2" id="KW-0732">Signal</keyword>
<sequence>MARDRYIPGLFLVAILVLNLVYNVGAKAKVPAVIVFGDSSVDAGNNNLISTVLKSNFQPYGRDFEGGRPTERFSNGRIPPDFISEAFGLKPAIPAYLDPMYTISDFVTGVCFASAGTGYDNATSNVLNVIPLWKELENYKDYQKRLRAYVGEKKANHIFREALYLMSLGTNDFLENYYTFPARRSQFTVKQYQDFLVGLAENFIRELHALGARKLSLTGVPPMGCLPLERATNFMGQYDCVEEYNKVGLEFNGKLDSLVKKLNKELPGMKIVSANGYEIFYQIIRKPSSFGFEVAEKACCATGTFEMSYLCNQQNPFTCTDASKYVFWDAFHPTEKTNKIISGHLIPQLLATFA</sequence>
<name>A0ABQ8IJ59_9ROSI</name>
<accession>A0ABQ8IJ59</accession>
<protein>
    <recommendedName>
        <fullName evidence="5">GDSL esterase/lipase</fullName>
    </recommendedName>
</protein>
<dbReference type="InterPro" id="IPR001087">
    <property type="entry name" value="GDSL"/>
</dbReference>
<dbReference type="PANTHER" id="PTHR45642:SF12">
    <property type="entry name" value="OS09G0132900 PROTEIN"/>
    <property type="match status" value="1"/>
</dbReference>
<dbReference type="Pfam" id="PF00657">
    <property type="entry name" value="Lipase_GDSL"/>
    <property type="match status" value="1"/>
</dbReference>
<dbReference type="EMBL" id="JAFEMO010000001">
    <property type="protein sequence ID" value="KAH7576675.1"/>
    <property type="molecule type" value="Genomic_DNA"/>
</dbReference>
<evidence type="ECO:0000313" key="3">
    <source>
        <dbReference type="EMBL" id="KAH7576675.1"/>
    </source>
</evidence>
<feature type="chain" id="PRO_5046025380" description="GDSL esterase/lipase" evidence="2">
    <location>
        <begin position="27"/>
        <end position="354"/>
    </location>
</feature>
<gene>
    <name evidence="3" type="ORF">JRO89_XS01G0129600</name>
</gene>
<evidence type="ECO:0008006" key="5">
    <source>
        <dbReference type="Google" id="ProtNLM"/>
    </source>
</evidence>
<evidence type="ECO:0000313" key="4">
    <source>
        <dbReference type="Proteomes" id="UP000827721"/>
    </source>
</evidence>
<dbReference type="CDD" id="cd01837">
    <property type="entry name" value="SGNH_plant_lipase_like"/>
    <property type="match status" value="1"/>
</dbReference>
<dbReference type="SUPFAM" id="SSF52266">
    <property type="entry name" value="SGNH hydrolase"/>
    <property type="match status" value="1"/>
</dbReference>
<dbReference type="InterPro" id="IPR035669">
    <property type="entry name" value="SGNH_plant_lipase-like"/>
</dbReference>
<organism evidence="3 4">
    <name type="scientific">Xanthoceras sorbifolium</name>
    <dbReference type="NCBI Taxonomy" id="99658"/>
    <lineage>
        <taxon>Eukaryota</taxon>
        <taxon>Viridiplantae</taxon>
        <taxon>Streptophyta</taxon>
        <taxon>Embryophyta</taxon>
        <taxon>Tracheophyta</taxon>
        <taxon>Spermatophyta</taxon>
        <taxon>Magnoliopsida</taxon>
        <taxon>eudicotyledons</taxon>
        <taxon>Gunneridae</taxon>
        <taxon>Pentapetalae</taxon>
        <taxon>rosids</taxon>
        <taxon>malvids</taxon>
        <taxon>Sapindales</taxon>
        <taxon>Sapindaceae</taxon>
        <taxon>Xanthoceroideae</taxon>
        <taxon>Xanthoceras</taxon>
    </lineage>
</organism>